<dbReference type="Pfam" id="PF13487">
    <property type="entry name" value="HD_5"/>
    <property type="match status" value="1"/>
</dbReference>
<dbReference type="InterPro" id="IPR003607">
    <property type="entry name" value="HD/PDEase_dom"/>
</dbReference>
<proteinExistence type="predicted"/>
<evidence type="ECO:0000313" key="2">
    <source>
        <dbReference type="EMBL" id="GAG48660.1"/>
    </source>
</evidence>
<dbReference type="InterPro" id="IPR052020">
    <property type="entry name" value="Cyclic_di-GMP/3'3'-cGAMP_PDE"/>
</dbReference>
<sequence>RAHPAVGAKIVSRIPELAATAPIIADHHEHVDGSGYPDGLVGDAIPLISRIVLVSDATDAMTTQRSHKNVISLQEALQELQRGSGSQFDKSVVDAFTTIVNRRGLQALHWSQLKRQRHPA</sequence>
<dbReference type="CDD" id="cd00077">
    <property type="entry name" value="HDc"/>
    <property type="match status" value="1"/>
</dbReference>
<feature type="domain" description="HD-GYP" evidence="1">
    <location>
        <begin position="1"/>
        <end position="112"/>
    </location>
</feature>
<dbReference type="PANTHER" id="PTHR45228:SF4">
    <property type="entry name" value="LIPOPROTEIN"/>
    <property type="match status" value="1"/>
</dbReference>
<accession>X0XZ51</accession>
<dbReference type="InterPro" id="IPR037522">
    <property type="entry name" value="HD_GYP_dom"/>
</dbReference>
<gene>
    <name evidence="2" type="ORF">S01H1_78848</name>
</gene>
<feature type="non-terminal residue" evidence="2">
    <location>
        <position position="1"/>
    </location>
</feature>
<dbReference type="Gene3D" id="1.10.3210.10">
    <property type="entry name" value="Hypothetical protein af1432"/>
    <property type="match status" value="1"/>
</dbReference>
<dbReference type="SUPFAM" id="SSF109604">
    <property type="entry name" value="HD-domain/PDEase-like"/>
    <property type="match status" value="1"/>
</dbReference>
<organism evidence="2">
    <name type="scientific">marine sediment metagenome</name>
    <dbReference type="NCBI Taxonomy" id="412755"/>
    <lineage>
        <taxon>unclassified sequences</taxon>
        <taxon>metagenomes</taxon>
        <taxon>ecological metagenomes</taxon>
    </lineage>
</organism>
<protein>
    <recommendedName>
        <fullName evidence="1">HD-GYP domain-containing protein</fullName>
    </recommendedName>
</protein>
<dbReference type="PROSITE" id="PS51832">
    <property type="entry name" value="HD_GYP"/>
    <property type="match status" value="1"/>
</dbReference>
<reference evidence="2" key="1">
    <citation type="journal article" date="2014" name="Front. Microbiol.">
        <title>High frequency of phylogenetically diverse reductive dehalogenase-homologous genes in deep subseafloor sedimentary metagenomes.</title>
        <authorList>
            <person name="Kawai M."/>
            <person name="Futagami T."/>
            <person name="Toyoda A."/>
            <person name="Takaki Y."/>
            <person name="Nishi S."/>
            <person name="Hori S."/>
            <person name="Arai W."/>
            <person name="Tsubouchi T."/>
            <person name="Morono Y."/>
            <person name="Uchiyama I."/>
            <person name="Ito T."/>
            <person name="Fujiyama A."/>
            <person name="Inagaki F."/>
            <person name="Takami H."/>
        </authorList>
    </citation>
    <scope>NUCLEOTIDE SEQUENCE</scope>
    <source>
        <strain evidence="2">Expedition CK06-06</strain>
    </source>
</reference>
<dbReference type="EMBL" id="BARS01053096">
    <property type="protein sequence ID" value="GAG48660.1"/>
    <property type="molecule type" value="Genomic_DNA"/>
</dbReference>
<evidence type="ECO:0000259" key="1">
    <source>
        <dbReference type="PROSITE" id="PS51832"/>
    </source>
</evidence>
<comment type="caution">
    <text evidence="2">The sequence shown here is derived from an EMBL/GenBank/DDBJ whole genome shotgun (WGS) entry which is preliminary data.</text>
</comment>
<dbReference type="PANTHER" id="PTHR45228">
    <property type="entry name" value="CYCLIC DI-GMP PHOSPHODIESTERASE TM_0186-RELATED"/>
    <property type="match status" value="1"/>
</dbReference>
<name>X0XZ51_9ZZZZ</name>
<dbReference type="AlphaFoldDB" id="X0XZ51"/>